<evidence type="ECO:0000313" key="1">
    <source>
        <dbReference type="EMBL" id="TCK63966.1"/>
    </source>
</evidence>
<accession>A0A4R1KGS0</accession>
<sequence>MYGYAVGDQLNVSLNGSGSIDISLMFSINGEKTYQNITVGDSTSITAFPEGTDYYEFNIQSISAGVSYINMAVIENY</sequence>
<reference evidence="1 2" key="1">
    <citation type="submission" date="2019-03" db="EMBL/GenBank/DDBJ databases">
        <title>Genomic Encyclopedia of Type Strains, Phase IV (KMG-IV): sequencing the most valuable type-strain genomes for metagenomic binning, comparative biology and taxonomic classification.</title>
        <authorList>
            <person name="Goeker M."/>
        </authorList>
    </citation>
    <scope>NUCLEOTIDE SEQUENCE [LARGE SCALE GENOMIC DNA]</scope>
    <source>
        <strain evidence="1 2">DSM 18577</strain>
    </source>
</reference>
<evidence type="ECO:0000313" key="2">
    <source>
        <dbReference type="Proteomes" id="UP000295565"/>
    </source>
</evidence>
<dbReference type="Proteomes" id="UP000295565">
    <property type="component" value="Unassembled WGS sequence"/>
</dbReference>
<gene>
    <name evidence="1" type="ORF">EV690_0080</name>
</gene>
<dbReference type="EMBL" id="SMGD01000001">
    <property type="protein sequence ID" value="TCK63966.1"/>
    <property type="molecule type" value="Genomic_DNA"/>
</dbReference>
<dbReference type="RefSeq" id="WP_131910964.1">
    <property type="nucleotide sequence ID" value="NZ_OU594967.1"/>
</dbReference>
<protein>
    <submittedName>
        <fullName evidence="1">Uncharacterized protein</fullName>
    </submittedName>
</protein>
<proteinExistence type="predicted"/>
<comment type="caution">
    <text evidence="1">The sequence shown here is derived from an EMBL/GenBank/DDBJ whole genome shotgun (WGS) entry which is preliminary data.</text>
</comment>
<organism evidence="1 2">
    <name type="scientific">Celerinatantimonas diazotrophica</name>
    <dbReference type="NCBI Taxonomy" id="412034"/>
    <lineage>
        <taxon>Bacteria</taxon>
        <taxon>Pseudomonadati</taxon>
        <taxon>Pseudomonadota</taxon>
        <taxon>Gammaproteobacteria</taxon>
        <taxon>Celerinatantimonadaceae</taxon>
        <taxon>Celerinatantimonas</taxon>
    </lineage>
</organism>
<keyword evidence="2" id="KW-1185">Reference proteome</keyword>
<name>A0A4R1KGS0_9GAMM</name>
<dbReference type="AlphaFoldDB" id="A0A4R1KGS0"/>